<organism evidence="2 3">
    <name type="scientific">Bacillus thermotolerans</name>
    <name type="common">Quasibacillus thermotolerans</name>
    <dbReference type="NCBI Taxonomy" id="1221996"/>
    <lineage>
        <taxon>Bacteria</taxon>
        <taxon>Bacillati</taxon>
        <taxon>Bacillota</taxon>
        <taxon>Bacilli</taxon>
        <taxon>Bacillales</taxon>
        <taxon>Bacillaceae</taxon>
        <taxon>Bacillus</taxon>
    </lineage>
</organism>
<dbReference type="RefSeq" id="WP_039238819.1">
    <property type="nucleotide sequence ID" value="NZ_JWIQ02000067.1"/>
</dbReference>
<proteinExistence type="predicted"/>
<accession>A0A0F5I865</accession>
<evidence type="ECO:0000256" key="1">
    <source>
        <dbReference type="SAM" id="Phobius"/>
    </source>
</evidence>
<dbReference type="EMBL" id="JWIR02000020">
    <property type="protein sequence ID" value="KKB41628.1"/>
    <property type="molecule type" value="Genomic_DNA"/>
</dbReference>
<sequence>MKMREFFTNPYILFILIMWAAASFFIAFYISWALTAAIAAGAVGFFLYVSMIYRFVLHKEFTWVEKRDDELFMSLWYSWPVYLLTCLLLLFLADELWALAVASGGAAGIVIGEFVHLRRKNKKKDRPMKLEA</sequence>
<name>A0A0F5I865_BACTR</name>
<keyword evidence="1" id="KW-1133">Transmembrane helix</keyword>
<gene>
    <name evidence="2" type="ORF">QY95_00630</name>
</gene>
<evidence type="ECO:0000313" key="3">
    <source>
        <dbReference type="Proteomes" id="UP000031563"/>
    </source>
</evidence>
<protein>
    <submittedName>
        <fullName evidence="2">Uncharacterized protein</fullName>
    </submittedName>
</protein>
<feature type="transmembrane region" description="Helical" evidence="1">
    <location>
        <begin position="76"/>
        <end position="93"/>
    </location>
</feature>
<feature type="transmembrane region" description="Helical" evidence="1">
    <location>
        <begin position="99"/>
        <end position="117"/>
    </location>
</feature>
<comment type="caution">
    <text evidence="2">The sequence shown here is derived from an EMBL/GenBank/DDBJ whole genome shotgun (WGS) entry which is preliminary data.</text>
</comment>
<evidence type="ECO:0000313" key="2">
    <source>
        <dbReference type="EMBL" id="KKB41628.1"/>
    </source>
</evidence>
<reference evidence="2" key="1">
    <citation type="submission" date="2015-02" db="EMBL/GenBank/DDBJ databases">
        <title>Genome Assembly of Bacillaceae bacterium MTCC 8252.</title>
        <authorList>
            <person name="Verma A."/>
            <person name="Khatri I."/>
            <person name="Mual P."/>
            <person name="Subramanian S."/>
            <person name="Krishnamurthi S."/>
        </authorList>
    </citation>
    <scope>NUCLEOTIDE SEQUENCE [LARGE SCALE GENOMIC DNA]</scope>
    <source>
        <strain evidence="2">MTCC 8252</strain>
    </source>
</reference>
<feature type="transmembrane region" description="Helical" evidence="1">
    <location>
        <begin position="36"/>
        <end position="56"/>
    </location>
</feature>
<keyword evidence="3" id="KW-1185">Reference proteome</keyword>
<accession>A0A0F5HKF7</accession>
<dbReference type="AlphaFoldDB" id="A0A0F5I865"/>
<dbReference type="Proteomes" id="UP000031563">
    <property type="component" value="Unassembled WGS sequence"/>
</dbReference>
<keyword evidence="1" id="KW-0472">Membrane</keyword>
<keyword evidence="1" id="KW-0812">Transmembrane</keyword>
<dbReference type="OrthoDB" id="2889444at2"/>
<feature type="transmembrane region" description="Helical" evidence="1">
    <location>
        <begin position="12"/>
        <end position="30"/>
    </location>
</feature>